<dbReference type="GO" id="GO:0020037">
    <property type="term" value="F:heme binding"/>
    <property type="evidence" value="ECO:0007669"/>
    <property type="project" value="InterPro"/>
</dbReference>
<keyword evidence="1" id="KW-0813">Transport</keyword>
<evidence type="ECO:0000256" key="1">
    <source>
        <dbReference type="ARBA" id="ARBA00022448"/>
    </source>
</evidence>
<evidence type="ECO:0000256" key="2">
    <source>
        <dbReference type="ARBA" id="ARBA00022617"/>
    </source>
</evidence>
<dbReference type="EMBL" id="RBXB01000003">
    <property type="protein sequence ID" value="RKS96462.1"/>
    <property type="molecule type" value="Genomic_DNA"/>
</dbReference>
<dbReference type="SUPFAM" id="SSF46458">
    <property type="entry name" value="Globin-like"/>
    <property type="match status" value="1"/>
</dbReference>
<evidence type="ECO:0000313" key="6">
    <source>
        <dbReference type="EMBL" id="RKS96462.1"/>
    </source>
</evidence>
<feature type="binding site" description="distal binding residue" evidence="5">
    <location>
        <position position="68"/>
    </location>
    <ligand>
        <name>heme</name>
        <dbReference type="ChEBI" id="CHEBI:30413"/>
    </ligand>
    <ligandPart>
        <name>Fe</name>
        <dbReference type="ChEBI" id="CHEBI:18248"/>
    </ligandPart>
</feature>
<dbReference type="AlphaFoldDB" id="A0A495S9F1"/>
<reference evidence="6 7" key="1">
    <citation type="submission" date="2018-10" db="EMBL/GenBank/DDBJ databases">
        <title>Genomic Encyclopedia of Archaeal and Bacterial Type Strains, Phase II (KMG-II): from individual species to whole genera.</title>
        <authorList>
            <person name="Goeker M."/>
        </authorList>
    </citation>
    <scope>NUCLEOTIDE SEQUENCE [LARGE SCALE GENOMIC DNA]</scope>
    <source>
        <strain evidence="6 7">DSM 14219</strain>
    </source>
</reference>
<dbReference type="RefSeq" id="WP_121462465.1">
    <property type="nucleotide sequence ID" value="NZ_RBXB01000003.1"/>
</dbReference>
<comment type="caution">
    <text evidence="6">The sequence shown here is derived from an EMBL/GenBank/DDBJ whole genome shotgun (WGS) entry which is preliminary data.</text>
</comment>
<dbReference type="GO" id="GO:0046872">
    <property type="term" value="F:metal ion binding"/>
    <property type="evidence" value="ECO:0007669"/>
    <property type="project" value="UniProtKB-KW"/>
</dbReference>
<keyword evidence="7" id="KW-1185">Reference proteome</keyword>
<dbReference type="OrthoDB" id="25954at2"/>
<dbReference type="InterPro" id="IPR001486">
    <property type="entry name" value="Hemoglobin_trunc"/>
</dbReference>
<dbReference type="Gene3D" id="1.10.490.10">
    <property type="entry name" value="Globins"/>
    <property type="match status" value="1"/>
</dbReference>
<organism evidence="6 7">
    <name type="scientific">Chryseobacterium defluvii</name>
    <dbReference type="NCBI Taxonomy" id="160396"/>
    <lineage>
        <taxon>Bacteria</taxon>
        <taxon>Pseudomonadati</taxon>
        <taxon>Bacteroidota</taxon>
        <taxon>Flavobacteriia</taxon>
        <taxon>Flavobacteriales</taxon>
        <taxon>Weeksellaceae</taxon>
        <taxon>Chryseobacterium group</taxon>
        <taxon>Chryseobacterium</taxon>
    </lineage>
</organism>
<name>A0A495S9F1_9FLAO</name>
<dbReference type="InterPro" id="IPR009050">
    <property type="entry name" value="Globin-like_sf"/>
</dbReference>
<protein>
    <submittedName>
        <fullName evidence="6">Hemoglobin</fullName>
    </submittedName>
</protein>
<accession>A0A495S9F1</accession>
<proteinExistence type="predicted"/>
<dbReference type="InterPro" id="IPR012292">
    <property type="entry name" value="Globin/Proto"/>
</dbReference>
<evidence type="ECO:0000313" key="7">
    <source>
        <dbReference type="Proteomes" id="UP000272428"/>
    </source>
</evidence>
<dbReference type="GO" id="GO:0019825">
    <property type="term" value="F:oxygen binding"/>
    <property type="evidence" value="ECO:0007669"/>
    <property type="project" value="InterPro"/>
</dbReference>
<evidence type="ECO:0000256" key="3">
    <source>
        <dbReference type="ARBA" id="ARBA00022723"/>
    </source>
</evidence>
<evidence type="ECO:0000256" key="5">
    <source>
        <dbReference type="PIRSR" id="PIRSR601486-1"/>
    </source>
</evidence>
<keyword evidence="2 5" id="KW-0349">Heme</keyword>
<evidence type="ECO:0000256" key="4">
    <source>
        <dbReference type="ARBA" id="ARBA00023004"/>
    </source>
</evidence>
<keyword evidence="3 5" id="KW-0479">Metal-binding</keyword>
<gene>
    <name evidence="6" type="ORF">BCF58_2886</name>
</gene>
<dbReference type="Pfam" id="PF01152">
    <property type="entry name" value="Bac_globin"/>
    <property type="match status" value="1"/>
</dbReference>
<sequence length="127" mass="15185">MKKLESREDIELLVNSFYQKVIKDETIGFFFNDIAKVNWDKHLPKMYSFWESILFGQMTYKGNPMAVHFPINEMEAMEMKHFEKWIELWKKTIEENFVGENADTAIYKAENIARLMAYKMEMARKPG</sequence>
<keyword evidence="4 5" id="KW-0408">Iron</keyword>
<dbReference type="Proteomes" id="UP000272428">
    <property type="component" value="Unassembled WGS sequence"/>
</dbReference>
<dbReference type="CDD" id="cd08916">
    <property type="entry name" value="TrHb3_P"/>
    <property type="match status" value="1"/>
</dbReference>